<dbReference type="InterPro" id="IPR036097">
    <property type="entry name" value="HisK_dim/P_sf"/>
</dbReference>
<dbReference type="EMBL" id="BA000004">
    <property type="protein sequence ID" value="BAB07196.1"/>
    <property type="molecule type" value="Genomic_DNA"/>
</dbReference>
<feature type="domain" description="Histidine kinase" evidence="9">
    <location>
        <begin position="80"/>
        <end position="290"/>
    </location>
</feature>
<keyword evidence="4" id="KW-0808">Transferase</keyword>
<dbReference type="HOGENOM" id="CLU_000445_89_1_9"/>
<keyword evidence="8" id="KW-0902">Two-component regulatory system</keyword>
<evidence type="ECO:0000256" key="7">
    <source>
        <dbReference type="ARBA" id="ARBA00022840"/>
    </source>
</evidence>
<dbReference type="SMART" id="SM00387">
    <property type="entry name" value="HATPase_c"/>
    <property type="match status" value="1"/>
</dbReference>
<dbReference type="KEGG" id="bha:BH3477"/>
<evidence type="ECO:0000256" key="3">
    <source>
        <dbReference type="ARBA" id="ARBA00022553"/>
    </source>
</evidence>
<dbReference type="PANTHER" id="PTHR43065">
    <property type="entry name" value="SENSOR HISTIDINE KINASE"/>
    <property type="match status" value="1"/>
</dbReference>
<evidence type="ECO:0000313" key="10">
    <source>
        <dbReference type="EMBL" id="BAB07196.1"/>
    </source>
</evidence>
<evidence type="ECO:0000313" key="11">
    <source>
        <dbReference type="Proteomes" id="UP000001258"/>
    </source>
</evidence>
<organism evidence="10 11">
    <name type="scientific">Halalkalibacterium halodurans (strain ATCC BAA-125 / DSM 18197 / FERM 7344 / JCM 9153 / C-125)</name>
    <name type="common">Bacillus halodurans</name>
    <dbReference type="NCBI Taxonomy" id="272558"/>
    <lineage>
        <taxon>Bacteria</taxon>
        <taxon>Bacillati</taxon>
        <taxon>Bacillota</taxon>
        <taxon>Bacilli</taxon>
        <taxon>Bacillales</taxon>
        <taxon>Bacillaceae</taxon>
        <taxon>Halalkalibacterium (ex Joshi et al. 2022)</taxon>
    </lineage>
</organism>
<dbReference type="PIR" id="E84084">
    <property type="entry name" value="E84084"/>
</dbReference>
<dbReference type="eggNOG" id="COG4191">
    <property type="taxonomic scope" value="Bacteria"/>
</dbReference>
<dbReference type="PRINTS" id="PR00344">
    <property type="entry name" value="BCTRLSENSOR"/>
</dbReference>
<dbReference type="Pfam" id="PF02518">
    <property type="entry name" value="HATPase_c"/>
    <property type="match status" value="1"/>
</dbReference>
<dbReference type="InterPro" id="IPR003594">
    <property type="entry name" value="HATPase_dom"/>
</dbReference>
<gene>
    <name evidence="10" type="ordered locus">BH3477</name>
</gene>
<protein>
    <recommendedName>
        <fullName evidence="2">histidine kinase</fullName>
        <ecNumber evidence="2">2.7.13.3</ecNumber>
    </recommendedName>
</protein>
<keyword evidence="5" id="KW-0547">Nucleotide-binding</keyword>
<keyword evidence="6 10" id="KW-0418">Kinase</keyword>
<dbReference type="GO" id="GO:0000155">
    <property type="term" value="F:phosphorelay sensor kinase activity"/>
    <property type="evidence" value="ECO:0007669"/>
    <property type="project" value="InterPro"/>
</dbReference>
<dbReference type="SUPFAM" id="SSF55874">
    <property type="entry name" value="ATPase domain of HSP90 chaperone/DNA topoisomerase II/histidine kinase"/>
    <property type="match status" value="1"/>
</dbReference>
<dbReference type="GO" id="GO:0005524">
    <property type="term" value="F:ATP binding"/>
    <property type="evidence" value="ECO:0007669"/>
    <property type="project" value="UniProtKB-KW"/>
</dbReference>
<dbReference type="CDD" id="cd00082">
    <property type="entry name" value="HisKA"/>
    <property type="match status" value="1"/>
</dbReference>
<dbReference type="Proteomes" id="UP000001258">
    <property type="component" value="Chromosome"/>
</dbReference>
<accession>Q9K792</accession>
<reference evidence="10 11" key="1">
    <citation type="journal article" date="2000" name="Nucleic Acids Res.">
        <title>Complete genome sequence of the alkaliphilic bacterium Bacillus halodurans and genomic sequence comparison with Bacillus subtilis.</title>
        <authorList>
            <person name="Takami H."/>
            <person name="Nakasone K."/>
            <person name="Takaki Y."/>
            <person name="Maeno G."/>
            <person name="Sasaki R."/>
            <person name="Masui N."/>
            <person name="Fuji F."/>
            <person name="Hirama C."/>
            <person name="Nakamura Y."/>
            <person name="Ogasawara N."/>
            <person name="Kuhara S."/>
            <person name="Horikoshi K."/>
        </authorList>
    </citation>
    <scope>NUCLEOTIDE SEQUENCE [LARGE SCALE GENOMIC DNA]</scope>
    <source>
        <strain evidence="11">ATCC BAA-125 / DSM 18197 / FERM 7344 / JCM 9153 / C-125</strain>
    </source>
</reference>
<dbReference type="InterPro" id="IPR003661">
    <property type="entry name" value="HisK_dim/P_dom"/>
</dbReference>
<dbReference type="SMART" id="SM00388">
    <property type="entry name" value="HisKA"/>
    <property type="match status" value="1"/>
</dbReference>
<name>Q9K792_HALH5</name>
<dbReference type="EC" id="2.7.13.3" evidence="2"/>
<dbReference type="PROSITE" id="PS50109">
    <property type="entry name" value="HIS_KIN"/>
    <property type="match status" value="1"/>
</dbReference>
<dbReference type="InterPro" id="IPR005467">
    <property type="entry name" value="His_kinase_dom"/>
</dbReference>
<evidence type="ECO:0000256" key="2">
    <source>
        <dbReference type="ARBA" id="ARBA00012438"/>
    </source>
</evidence>
<dbReference type="SUPFAM" id="SSF47384">
    <property type="entry name" value="Homodimeric domain of signal transducing histidine kinase"/>
    <property type="match status" value="1"/>
</dbReference>
<proteinExistence type="predicted"/>
<evidence type="ECO:0000256" key="1">
    <source>
        <dbReference type="ARBA" id="ARBA00000085"/>
    </source>
</evidence>
<dbReference type="Gene3D" id="3.30.565.10">
    <property type="entry name" value="Histidine kinase-like ATPase, C-terminal domain"/>
    <property type="match status" value="1"/>
</dbReference>
<dbReference type="Gene3D" id="1.10.287.130">
    <property type="match status" value="1"/>
</dbReference>
<dbReference type="STRING" id="272558.gene:10729390"/>
<keyword evidence="3" id="KW-0597">Phosphoprotein</keyword>
<evidence type="ECO:0000256" key="6">
    <source>
        <dbReference type="ARBA" id="ARBA00022777"/>
    </source>
</evidence>
<dbReference type="PANTHER" id="PTHR43065:SF10">
    <property type="entry name" value="PEROXIDE STRESS-ACTIVATED HISTIDINE KINASE MAK3"/>
    <property type="match status" value="1"/>
</dbReference>
<dbReference type="Pfam" id="PF00512">
    <property type="entry name" value="HisKA"/>
    <property type="match status" value="1"/>
</dbReference>
<comment type="catalytic activity">
    <reaction evidence="1">
        <text>ATP + protein L-histidine = ADP + protein N-phospho-L-histidine.</text>
        <dbReference type="EC" id="2.7.13.3"/>
    </reaction>
</comment>
<sequence>MKELTIKRRNCNNIERAEFFRAISGSVIIMNRPFFKSWLQRKTKPKEKKKSYQERLSEIGNDYKDGNENYHAAIGKMAAFFAHEIRNPLTSIIGFTQYLEQNETIRSDPTIAQYTSIIKDEAIRMEALIQELLTFAKAHLDEENLSLIDVKRSIEKVILIQKMKQDKKEIRFRTDLAEGLYISGNVTRFEQVLINLIKNAVEAIEEEGTISIKLSNDQDAVILVIHDDGPGIAEDQLENIFYPFFTTKDEGTGLGLPICKTIIEAMEGTLEIKNHPKRGVVVTLTIPKGKNMTI</sequence>
<keyword evidence="11" id="KW-1185">Reference proteome</keyword>
<evidence type="ECO:0000259" key="9">
    <source>
        <dbReference type="PROSITE" id="PS50109"/>
    </source>
</evidence>
<dbReference type="CDD" id="cd00075">
    <property type="entry name" value="HATPase"/>
    <property type="match status" value="1"/>
</dbReference>
<dbReference type="AlphaFoldDB" id="Q9K792"/>
<dbReference type="InterPro" id="IPR036890">
    <property type="entry name" value="HATPase_C_sf"/>
</dbReference>
<evidence type="ECO:0000256" key="8">
    <source>
        <dbReference type="ARBA" id="ARBA00023012"/>
    </source>
</evidence>
<evidence type="ECO:0000256" key="5">
    <source>
        <dbReference type="ARBA" id="ARBA00022741"/>
    </source>
</evidence>
<evidence type="ECO:0000256" key="4">
    <source>
        <dbReference type="ARBA" id="ARBA00022679"/>
    </source>
</evidence>
<dbReference type="InterPro" id="IPR004358">
    <property type="entry name" value="Sig_transdc_His_kin-like_C"/>
</dbReference>
<keyword evidence="7" id="KW-0067">ATP-binding</keyword>